<comment type="pathway">
    <text evidence="2 8">One-carbon metabolism; tetrahydrofolate interconversion.</text>
</comment>
<dbReference type="HOGENOM" id="CLU_025841_2_1_1"/>
<comment type="cofactor">
    <cofactor evidence="1">
        <name>FAD</name>
        <dbReference type="ChEBI" id="CHEBI:57692"/>
    </cofactor>
</comment>
<keyword evidence="12" id="KW-1185">Reference proteome</keyword>
<dbReference type="InterPro" id="IPR029041">
    <property type="entry name" value="FAD-linked_oxidoreductase-like"/>
</dbReference>
<dbReference type="AlphaFoldDB" id="S8F566"/>
<dbReference type="GO" id="GO:0005829">
    <property type="term" value="C:cytosol"/>
    <property type="evidence" value="ECO:0007669"/>
    <property type="project" value="TreeGrafter"/>
</dbReference>
<dbReference type="eggNOG" id="KOG0564">
    <property type="taxonomic scope" value="Eukaryota"/>
</dbReference>
<evidence type="ECO:0000256" key="4">
    <source>
        <dbReference type="ARBA" id="ARBA00022630"/>
    </source>
</evidence>
<gene>
    <name evidence="11" type="ORF">FOMPIDRAFT_1167087</name>
</gene>
<dbReference type="OrthoDB" id="16284at2759"/>
<dbReference type="InterPro" id="IPR004621">
    <property type="entry name" value="Fadh2_euk"/>
</dbReference>
<evidence type="ECO:0000256" key="1">
    <source>
        <dbReference type="ARBA" id="ARBA00001974"/>
    </source>
</evidence>
<organism evidence="11 12">
    <name type="scientific">Fomitopsis schrenkii</name>
    <name type="common">Brown rot fungus</name>
    <dbReference type="NCBI Taxonomy" id="2126942"/>
    <lineage>
        <taxon>Eukaryota</taxon>
        <taxon>Fungi</taxon>
        <taxon>Dikarya</taxon>
        <taxon>Basidiomycota</taxon>
        <taxon>Agaricomycotina</taxon>
        <taxon>Agaricomycetes</taxon>
        <taxon>Polyporales</taxon>
        <taxon>Fomitopsis</taxon>
    </lineage>
</organism>
<dbReference type="STRING" id="743788.S8F566"/>
<dbReference type="InterPro" id="IPR053806">
    <property type="entry name" value="MTHFR_C"/>
</dbReference>
<feature type="domain" description="MTHFR SAM-binding regulatory" evidence="10">
    <location>
        <begin position="351"/>
        <end position="597"/>
    </location>
</feature>
<evidence type="ECO:0000259" key="10">
    <source>
        <dbReference type="Pfam" id="PF21895"/>
    </source>
</evidence>
<dbReference type="Gene3D" id="3.20.20.220">
    <property type="match status" value="1"/>
</dbReference>
<proteinExistence type="inferred from homology"/>
<evidence type="ECO:0000256" key="7">
    <source>
        <dbReference type="ARBA" id="ARBA00023002"/>
    </source>
</evidence>
<keyword evidence="6" id="KW-0521">NADP</keyword>
<dbReference type="InParanoid" id="S8F566"/>
<reference evidence="11 12" key="1">
    <citation type="journal article" date="2012" name="Science">
        <title>The Paleozoic origin of enzymatic lignin decomposition reconstructed from 31 fungal genomes.</title>
        <authorList>
            <person name="Floudas D."/>
            <person name="Binder M."/>
            <person name="Riley R."/>
            <person name="Barry K."/>
            <person name="Blanchette R.A."/>
            <person name="Henrissat B."/>
            <person name="Martinez A.T."/>
            <person name="Otillar R."/>
            <person name="Spatafora J.W."/>
            <person name="Yadav J.S."/>
            <person name="Aerts A."/>
            <person name="Benoit I."/>
            <person name="Boyd A."/>
            <person name="Carlson A."/>
            <person name="Copeland A."/>
            <person name="Coutinho P.M."/>
            <person name="de Vries R.P."/>
            <person name="Ferreira P."/>
            <person name="Findley K."/>
            <person name="Foster B."/>
            <person name="Gaskell J."/>
            <person name="Glotzer D."/>
            <person name="Gorecki P."/>
            <person name="Heitman J."/>
            <person name="Hesse C."/>
            <person name="Hori C."/>
            <person name="Igarashi K."/>
            <person name="Jurgens J.A."/>
            <person name="Kallen N."/>
            <person name="Kersten P."/>
            <person name="Kohler A."/>
            <person name="Kuees U."/>
            <person name="Kumar T.K.A."/>
            <person name="Kuo A."/>
            <person name="LaButti K."/>
            <person name="Larrondo L.F."/>
            <person name="Lindquist E."/>
            <person name="Ling A."/>
            <person name="Lombard V."/>
            <person name="Lucas S."/>
            <person name="Lundell T."/>
            <person name="Martin R."/>
            <person name="McLaughlin D.J."/>
            <person name="Morgenstern I."/>
            <person name="Morin E."/>
            <person name="Murat C."/>
            <person name="Nagy L.G."/>
            <person name="Nolan M."/>
            <person name="Ohm R.A."/>
            <person name="Patyshakuliyeva A."/>
            <person name="Rokas A."/>
            <person name="Ruiz-Duenas F.J."/>
            <person name="Sabat G."/>
            <person name="Salamov A."/>
            <person name="Samejima M."/>
            <person name="Schmutz J."/>
            <person name="Slot J.C."/>
            <person name="St John F."/>
            <person name="Stenlid J."/>
            <person name="Sun H."/>
            <person name="Sun S."/>
            <person name="Syed K."/>
            <person name="Tsang A."/>
            <person name="Wiebenga A."/>
            <person name="Young D."/>
            <person name="Pisabarro A."/>
            <person name="Eastwood D.C."/>
            <person name="Martin F."/>
            <person name="Cullen D."/>
            <person name="Grigoriev I.V."/>
            <person name="Hibbett D.S."/>
        </authorList>
    </citation>
    <scope>NUCLEOTIDE SEQUENCE</scope>
    <source>
        <strain evidence="12">FP-58527</strain>
    </source>
</reference>
<dbReference type="UniPathway" id="UPA00193"/>
<feature type="region of interest" description="Disordered" evidence="9">
    <location>
        <begin position="330"/>
        <end position="351"/>
    </location>
</feature>
<dbReference type="EMBL" id="KE504183">
    <property type="protein sequence ID" value="EPS96830.1"/>
    <property type="molecule type" value="Genomic_DNA"/>
</dbReference>
<dbReference type="SUPFAM" id="SSF51730">
    <property type="entry name" value="FAD-linked oxidoreductase"/>
    <property type="match status" value="1"/>
</dbReference>
<dbReference type="FunFam" id="3.20.20.220:FF:000002">
    <property type="entry name" value="Methylenetetrahydrofolate reductase"/>
    <property type="match status" value="1"/>
</dbReference>
<dbReference type="GO" id="GO:0009086">
    <property type="term" value="P:methionine biosynthetic process"/>
    <property type="evidence" value="ECO:0007669"/>
    <property type="project" value="TreeGrafter"/>
</dbReference>
<name>S8F566_FOMSC</name>
<dbReference type="GO" id="GO:0035999">
    <property type="term" value="P:tetrahydrofolate interconversion"/>
    <property type="evidence" value="ECO:0007669"/>
    <property type="project" value="UniProtKB-UniPathway"/>
</dbReference>
<dbReference type="NCBIfam" id="TIGR00677">
    <property type="entry name" value="fadh2_euk"/>
    <property type="match status" value="1"/>
</dbReference>
<dbReference type="GO" id="GO:0004489">
    <property type="term" value="F:methylenetetrahydrofolate reductase [NAD(P)H] activity"/>
    <property type="evidence" value="ECO:0007669"/>
    <property type="project" value="InterPro"/>
</dbReference>
<evidence type="ECO:0000256" key="6">
    <source>
        <dbReference type="ARBA" id="ARBA00022857"/>
    </source>
</evidence>
<evidence type="ECO:0000256" key="8">
    <source>
        <dbReference type="RuleBase" id="RU004254"/>
    </source>
</evidence>
<dbReference type="Pfam" id="PF21895">
    <property type="entry name" value="MTHFR_C"/>
    <property type="match status" value="1"/>
</dbReference>
<protein>
    <recommendedName>
        <fullName evidence="10">MTHFR SAM-binding regulatory domain-containing protein</fullName>
    </recommendedName>
</protein>
<dbReference type="FunCoup" id="S8F566">
    <property type="interactions" value="327"/>
</dbReference>
<dbReference type="PANTHER" id="PTHR45754">
    <property type="entry name" value="METHYLENETETRAHYDROFOLATE REDUCTASE"/>
    <property type="match status" value="1"/>
</dbReference>
<keyword evidence="7" id="KW-0560">Oxidoreductase</keyword>
<evidence type="ECO:0000256" key="5">
    <source>
        <dbReference type="ARBA" id="ARBA00022827"/>
    </source>
</evidence>
<evidence type="ECO:0000256" key="3">
    <source>
        <dbReference type="ARBA" id="ARBA00006743"/>
    </source>
</evidence>
<evidence type="ECO:0000256" key="2">
    <source>
        <dbReference type="ARBA" id="ARBA00004777"/>
    </source>
</evidence>
<evidence type="ECO:0000313" key="12">
    <source>
        <dbReference type="Proteomes" id="UP000015241"/>
    </source>
</evidence>
<comment type="similarity">
    <text evidence="3">Belongs to the methylenetetrahydrofolate reductase family.</text>
</comment>
<keyword evidence="4" id="KW-0285">Flavoprotein</keyword>
<evidence type="ECO:0000256" key="9">
    <source>
        <dbReference type="SAM" id="MobiDB-lite"/>
    </source>
</evidence>
<dbReference type="GO" id="GO:0071949">
    <property type="term" value="F:FAD binding"/>
    <property type="evidence" value="ECO:0007669"/>
    <property type="project" value="TreeGrafter"/>
</dbReference>
<dbReference type="CDD" id="cd00537">
    <property type="entry name" value="MTHFR"/>
    <property type="match status" value="1"/>
</dbReference>
<sequence length="605" mass="67371">MKLIEKIAKYDKDRPWFSFEFFPPKTDQGFENLLSRIARLVTFDPLALSVTWGAGGNTKERSLELAGITQSEHGVDTVLHLTCTNMKKGMIEDALRDAKARGIETILALRGDSPRGQEHWIPTDLRFAHAVDLVKFIKTTPEFASDFCVGVTAYPDGHPDKETDEEGELEFLKQKIDAGGDFIITQLFYDVDSFLAWVGKVRQKGITVPIIPGIMPIQTYASFLRMTKLCGTRVPPELMADLVPISHDDQKVKDYGVDLAIKMVRQMTASGDIRGLHFCTLNLEKSVVRILENIGGAGASLRSANRLITDAPSSADERAITPHSAADSAAVSLAVSGPQPEGEAGKGELNNAASWDDFPNGRFGDFKSPAYGATDLWGSSTLSRNQALEQWGHPRTLDDLTTMFLRHLHSKIATTPFSPAPLSPESLMIIEHLETLTRHGWWTVGSQPAINGASSADEIVGWGPRGGYVYQKCFVECFVEEKDLERIERKVREKGEGWIDYYAANVKGDLHTSASHEARNAVTWGIFPGQEVAQTTIIEEESFLAWKDEAFGIWEEWATFYPPDSEERQLLEGIRNGRWLLTLIHHEYTNPSALWSFLFEDDPVV</sequence>
<keyword evidence="5" id="KW-0274">FAD</keyword>
<evidence type="ECO:0000313" key="11">
    <source>
        <dbReference type="EMBL" id="EPS96830.1"/>
    </source>
</evidence>
<dbReference type="Pfam" id="PF02219">
    <property type="entry name" value="MTHFR"/>
    <property type="match status" value="1"/>
</dbReference>
<dbReference type="InterPro" id="IPR003171">
    <property type="entry name" value="Mehydrof_redctse-like"/>
</dbReference>
<dbReference type="Proteomes" id="UP000015241">
    <property type="component" value="Unassembled WGS sequence"/>
</dbReference>
<dbReference type="PANTHER" id="PTHR45754:SF1">
    <property type="entry name" value="METHYLENETETRAHYDROFOLATE REDUCTASE 1"/>
    <property type="match status" value="1"/>
</dbReference>
<accession>S8F566</accession>